<sequence>MDPKISFSTGYDVSKSSKYLYGILQGFPASPVLFDFYINDVFKDIIGVEVPDLNKKNPGLLLADYVDLLATSKENLQKSSETINAWSDT</sequence>
<gene>
    <name evidence="1" type="ORF">AYI68_g4738</name>
</gene>
<dbReference type="STRING" id="133383.A0A1R0GWE0"/>
<proteinExistence type="predicted"/>
<dbReference type="Proteomes" id="UP000187455">
    <property type="component" value="Unassembled WGS sequence"/>
</dbReference>
<dbReference type="AlphaFoldDB" id="A0A1R0GWE0"/>
<comment type="caution">
    <text evidence="1">The sequence shown here is derived from an EMBL/GenBank/DDBJ whole genome shotgun (WGS) entry which is preliminary data.</text>
</comment>
<evidence type="ECO:0000313" key="1">
    <source>
        <dbReference type="EMBL" id="OLY81158.1"/>
    </source>
</evidence>
<dbReference type="EMBL" id="LSSL01002706">
    <property type="protein sequence ID" value="OLY81158.1"/>
    <property type="molecule type" value="Genomic_DNA"/>
</dbReference>
<accession>A0A1R0GWE0</accession>
<dbReference type="OrthoDB" id="5534248at2759"/>
<protein>
    <recommendedName>
        <fullName evidence="3">Reverse transcriptase domain-containing protein</fullName>
    </recommendedName>
</protein>
<evidence type="ECO:0008006" key="3">
    <source>
        <dbReference type="Google" id="ProtNLM"/>
    </source>
</evidence>
<evidence type="ECO:0000313" key="2">
    <source>
        <dbReference type="Proteomes" id="UP000187455"/>
    </source>
</evidence>
<keyword evidence="2" id="KW-1185">Reference proteome</keyword>
<name>A0A1R0GWE0_9FUNG</name>
<reference evidence="1 2" key="1">
    <citation type="journal article" date="2016" name="Mol. Biol. Evol.">
        <title>Genome-Wide Survey of Gut Fungi (Harpellales) Reveals the First Horizontally Transferred Ubiquitin Gene from a Mosquito Host.</title>
        <authorList>
            <person name="Wang Y."/>
            <person name="White M.M."/>
            <person name="Kvist S."/>
            <person name="Moncalvo J.M."/>
        </authorList>
    </citation>
    <scope>NUCLEOTIDE SEQUENCE [LARGE SCALE GENOMIC DNA]</scope>
    <source>
        <strain evidence="1 2">ALG-7-W6</strain>
    </source>
</reference>
<organism evidence="1 2">
    <name type="scientific">Smittium mucronatum</name>
    <dbReference type="NCBI Taxonomy" id="133383"/>
    <lineage>
        <taxon>Eukaryota</taxon>
        <taxon>Fungi</taxon>
        <taxon>Fungi incertae sedis</taxon>
        <taxon>Zoopagomycota</taxon>
        <taxon>Kickxellomycotina</taxon>
        <taxon>Harpellomycetes</taxon>
        <taxon>Harpellales</taxon>
        <taxon>Legeriomycetaceae</taxon>
        <taxon>Smittium</taxon>
    </lineage>
</organism>